<dbReference type="SUPFAM" id="SSF51905">
    <property type="entry name" value="FAD/NAD(P)-binding domain"/>
    <property type="match status" value="1"/>
</dbReference>
<dbReference type="Pfam" id="PF05199">
    <property type="entry name" value="GMC_oxred_C"/>
    <property type="match status" value="1"/>
</dbReference>
<gene>
    <name evidence="8" type="ORF">RSO01_58450</name>
</gene>
<dbReference type="EMBL" id="BKAJ01000107">
    <property type="protein sequence ID" value="GEP58679.1"/>
    <property type="molecule type" value="Genomic_DNA"/>
</dbReference>
<evidence type="ECO:0008006" key="10">
    <source>
        <dbReference type="Google" id="ProtNLM"/>
    </source>
</evidence>
<dbReference type="PANTHER" id="PTHR42784">
    <property type="entry name" value="PYRANOSE 2-OXIDASE"/>
    <property type="match status" value="1"/>
</dbReference>
<dbReference type="Proteomes" id="UP000321058">
    <property type="component" value="Unassembled WGS sequence"/>
</dbReference>
<dbReference type="Pfam" id="PF06439">
    <property type="entry name" value="3keto-disac_hyd"/>
    <property type="match status" value="1"/>
</dbReference>
<sequence length="821" mass="87928">MPTSSIPQNTDFTRDVLGRYVCNGLDEALASSDPGLNPSARPFDVIVVGGGSFGPILAQHLLYVDQARSRRTLVLDAGRLVLTEHVQNLPILGLTVPGPISVDPGVARAEVWGMPWRTDVPRGFPGLAYCLGGRSVYFGGWSPQLLPSETPAVWPAGLLADLNGPLPGGGDGYFRQASEQIGTTTTNDFIFGELHTALRAQLRQGIDANTVTDAIPLAQLPLHLDDVPNAQQDLFKLEAPLAVQAQPPHAGFFPFNKFSSLPLLIESSRAAQFETGGDDTRKRLMVVPDCHVTRLITDGSGPIRRVTAVETNRGVVQVPEEAVVVLALGTIENGRIALVSLPGLPGVERIGANLMAHLRSNLTIRLPRAAIAGLDPGVNELQASALFVKGRHAHTDGLFGHFHLQITAAGLNKPSTDSEAELFKKIPDVDTIAAFRHANDDKIVLTIRGIGEMRPNNPATLVKLAGETDEFGIPRAFVSINPGVEDGILWNAMDTAADQVALIFANGLPYEVLSGSAFQPVAANQPASAVLAFPNRRDGLGTTHHEAGTLAMGDDPDTSVTNANARFHRVPNLYVAGPSLFPTVGSPNPMLTGTALARRLADNLAAPFIAQAGFTSLFDGASLQGWRMSTIRNQPGRDDPGHFVVTNGALVSVPGSDIGLLWHAQPTPPDYLLKLEWRRWQEDANSGVFLRFPDPESRNYDNSAFVAVDFGLEVQIDQLASPDGLPIHKTAAIYGLQGPNNPNALPVNAIGEWNAFEIQVQGQNYAVTLNGVPVTAFTFVPGSDAAHPDRGMPSTNAVPRFIGFQTHTRRVAFRNIQLRPL</sequence>
<keyword evidence="3" id="KW-0285">Flavoprotein</keyword>
<dbReference type="Gene3D" id="2.60.120.560">
    <property type="entry name" value="Exo-inulinase, domain 1"/>
    <property type="match status" value="1"/>
</dbReference>
<keyword evidence="5" id="KW-0560">Oxidoreductase</keyword>
<dbReference type="RefSeq" id="WP_147154073.1">
    <property type="nucleotide sequence ID" value="NZ_BKAJ01000107.1"/>
</dbReference>
<comment type="cofactor">
    <cofactor evidence="1">
        <name>FAD</name>
        <dbReference type="ChEBI" id="CHEBI:57692"/>
    </cofactor>
</comment>
<evidence type="ECO:0000259" key="6">
    <source>
        <dbReference type="Pfam" id="PF05199"/>
    </source>
</evidence>
<evidence type="ECO:0000256" key="1">
    <source>
        <dbReference type="ARBA" id="ARBA00001974"/>
    </source>
</evidence>
<feature type="domain" description="Glucose-methanol-choline oxidoreductase C-terminal" evidence="6">
    <location>
        <begin position="490"/>
        <end position="597"/>
    </location>
</feature>
<dbReference type="InterPro" id="IPR051473">
    <property type="entry name" value="P2Ox-like"/>
</dbReference>
<dbReference type="Gene3D" id="3.50.50.60">
    <property type="entry name" value="FAD/NAD(P)-binding domain"/>
    <property type="match status" value="2"/>
</dbReference>
<evidence type="ECO:0000256" key="3">
    <source>
        <dbReference type="ARBA" id="ARBA00022630"/>
    </source>
</evidence>
<dbReference type="InterPro" id="IPR010496">
    <property type="entry name" value="AL/BT2_dom"/>
</dbReference>
<feature type="domain" description="3-keto-alpha-glucoside-1,2-lyase/3-keto-2-hydroxy-glucal hydratase" evidence="7">
    <location>
        <begin position="613"/>
        <end position="819"/>
    </location>
</feature>
<evidence type="ECO:0000256" key="5">
    <source>
        <dbReference type="ARBA" id="ARBA00023002"/>
    </source>
</evidence>
<dbReference type="GO" id="GO:0016614">
    <property type="term" value="F:oxidoreductase activity, acting on CH-OH group of donors"/>
    <property type="evidence" value="ECO:0007669"/>
    <property type="project" value="InterPro"/>
</dbReference>
<proteinExistence type="inferred from homology"/>
<dbReference type="AlphaFoldDB" id="A0A512NIA8"/>
<evidence type="ECO:0000256" key="2">
    <source>
        <dbReference type="ARBA" id="ARBA00010790"/>
    </source>
</evidence>
<evidence type="ECO:0000313" key="8">
    <source>
        <dbReference type="EMBL" id="GEP58679.1"/>
    </source>
</evidence>
<dbReference type="GO" id="GO:0016787">
    <property type="term" value="F:hydrolase activity"/>
    <property type="evidence" value="ECO:0007669"/>
    <property type="project" value="InterPro"/>
</dbReference>
<comment type="similarity">
    <text evidence="2">Belongs to the GMC oxidoreductase family.</text>
</comment>
<protein>
    <recommendedName>
        <fullName evidence="10">Glucose-methanol-choline oxidoreductase C-terminal domain-containing protein</fullName>
    </recommendedName>
</protein>
<evidence type="ECO:0000256" key="4">
    <source>
        <dbReference type="ARBA" id="ARBA00022827"/>
    </source>
</evidence>
<dbReference type="PANTHER" id="PTHR42784:SF1">
    <property type="entry name" value="PYRANOSE 2-OXIDASE"/>
    <property type="match status" value="1"/>
</dbReference>
<keyword evidence="9" id="KW-1185">Reference proteome</keyword>
<accession>A0A512NIA8</accession>
<evidence type="ECO:0000259" key="7">
    <source>
        <dbReference type="Pfam" id="PF06439"/>
    </source>
</evidence>
<dbReference type="OrthoDB" id="9798604at2"/>
<dbReference type="InterPro" id="IPR007867">
    <property type="entry name" value="GMC_OxRtase_C"/>
</dbReference>
<dbReference type="InterPro" id="IPR036188">
    <property type="entry name" value="FAD/NAD-bd_sf"/>
</dbReference>
<keyword evidence="4" id="KW-0274">FAD</keyword>
<name>A0A512NIA8_9HYPH</name>
<comment type="caution">
    <text evidence="8">The sequence shown here is derived from an EMBL/GenBank/DDBJ whole genome shotgun (WGS) entry which is preliminary data.</text>
</comment>
<reference evidence="8 9" key="1">
    <citation type="submission" date="2019-07" db="EMBL/GenBank/DDBJ databases">
        <title>Whole genome shotgun sequence of Reyranella soli NBRC 108950.</title>
        <authorList>
            <person name="Hosoyama A."/>
            <person name="Uohara A."/>
            <person name="Ohji S."/>
            <person name="Ichikawa N."/>
        </authorList>
    </citation>
    <scope>NUCLEOTIDE SEQUENCE [LARGE SCALE GENOMIC DNA]</scope>
    <source>
        <strain evidence="8 9">NBRC 108950</strain>
    </source>
</reference>
<evidence type="ECO:0000313" key="9">
    <source>
        <dbReference type="Proteomes" id="UP000321058"/>
    </source>
</evidence>
<organism evidence="8 9">
    <name type="scientific">Reyranella soli</name>
    <dbReference type="NCBI Taxonomy" id="1230389"/>
    <lineage>
        <taxon>Bacteria</taxon>
        <taxon>Pseudomonadati</taxon>
        <taxon>Pseudomonadota</taxon>
        <taxon>Alphaproteobacteria</taxon>
        <taxon>Hyphomicrobiales</taxon>
        <taxon>Reyranellaceae</taxon>
        <taxon>Reyranella</taxon>
    </lineage>
</organism>